<feature type="region of interest" description="Disordered" evidence="4">
    <location>
        <begin position="796"/>
        <end position="816"/>
    </location>
</feature>
<dbReference type="InterPro" id="IPR036942">
    <property type="entry name" value="Beta-barrel_TonB_sf"/>
</dbReference>
<evidence type="ECO:0000313" key="8">
    <source>
        <dbReference type="Proteomes" id="UP000077177"/>
    </source>
</evidence>
<dbReference type="OrthoDB" id="905812at2"/>
<dbReference type="STRING" id="1492898.SY85_02060"/>
<dbReference type="Proteomes" id="UP000077177">
    <property type="component" value="Chromosome"/>
</dbReference>
<feature type="compositionally biased region" description="Polar residues" evidence="4">
    <location>
        <begin position="796"/>
        <end position="806"/>
    </location>
</feature>
<reference evidence="8" key="1">
    <citation type="submission" date="2015-01" db="EMBL/GenBank/DDBJ databases">
        <title>Flavisolibacter sp./LCS9/ whole genome sequencing.</title>
        <authorList>
            <person name="Kim M.K."/>
            <person name="Srinivasan S."/>
            <person name="Lee J.-J."/>
        </authorList>
    </citation>
    <scope>NUCLEOTIDE SEQUENCE [LARGE SCALE GENOMIC DNA]</scope>
    <source>
        <strain evidence="8">LCS9</strain>
    </source>
</reference>
<keyword evidence="2" id="KW-0472">Membrane</keyword>
<dbReference type="InterPro" id="IPR013783">
    <property type="entry name" value="Ig-like_fold"/>
</dbReference>
<dbReference type="PANTHER" id="PTHR40980">
    <property type="entry name" value="PLUG DOMAIN-CONTAINING PROTEIN"/>
    <property type="match status" value="1"/>
</dbReference>
<keyword evidence="5" id="KW-0732">Signal</keyword>
<evidence type="ECO:0000259" key="6">
    <source>
        <dbReference type="Pfam" id="PF14905"/>
    </source>
</evidence>
<dbReference type="Gene3D" id="2.40.170.20">
    <property type="entry name" value="TonB-dependent receptor, beta-barrel domain"/>
    <property type="match status" value="1"/>
</dbReference>
<comment type="subcellular location">
    <subcellularLocation>
        <location evidence="1">Cell outer membrane</location>
    </subcellularLocation>
</comment>
<dbReference type="SUPFAM" id="SSF49478">
    <property type="entry name" value="Cna protein B-type domain"/>
    <property type="match status" value="1"/>
</dbReference>
<reference evidence="7 8" key="2">
    <citation type="journal article" date="2016" name="Int. J. Syst. Evol. Microbiol.">
        <title>Flavisolibacter tropicus sp. nov., isolated from tropical soil.</title>
        <authorList>
            <person name="Lee J.J."/>
            <person name="Kang M.S."/>
            <person name="Kim G.S."/>
            <person name="Lee C.S."/>
            <person name="Lim S."/>
            <person name="Lee J."/>
            <person name="Roh S.H."/>
            <person name="Kang H."/>
            <person name="Ha J.M."/>
            <person name="Bae S."/>
            <person name="Jung H.Y."/>
            <person name="Kim M.K."/>
        </authorList>
    </citation>
    <scope>NUCLEOTIDE SEQUENCE [LARGE SCALE GENOMIC DNA]</scope>
    <source>
        <strain evidence="7 8">LCS9</strain>
    </source>
</reference>
<dbReference type="AlphaFoldDB" id="A0A172TR53"/>
<evidence type="ECO:0000256" key="1">
    <source>
        <dbReference type="ARBA" id="ARBA00004442"/>
    </source>
</evidence>
<dbReference type="Gene3D" id="2.170.130.10">
    <property type="entry name" value="TonB-dependent receptor, plug domain"/>
    <property type="match status" value="1"/>
</dbReference>
<keyword evidence="3" id="KW-0998">Cell outer membrane</keyword>
<evidence type="ECO:0000256" key="5">
    <source>
        <dbReference type="SAM" id="SignalP"/>
    </source>
</evidence>
<organism evidence="7 8">
    <name type="scientific">Flavisolibacter tropicus</name>
    <dbReference type="NCBI Taxonomy" id="1492898"/>
    <lineage>
        <taxon>Bacteria</taxon>
        <taxon>Pseudomonadati</taxon>
        <taxon>Bacteroidota</taxon>
        <taxon>Chitinophagia</taxon>
        <taxon>Chitinophagales</taxon>
        <taxon>Chitinophagaceae</taxon>
        <taxon>Flavisolibacter</taxon>
    </lineage>
</organism>
<dbReference type="KEGG" id="fla:SY85_02060"/>
<protein>
    <recommendedName>
        <fullName evidence="6">Outer membrane protein beta-barrel domain-containing protein</fullName>
    </recommendedName>
</protein>
<dbReference type="GO" id="GO:0009279">
    <property type="term" value="C:cell outer membrane"/>
    <property type="evidence" value="ECO:0007669"/>
    <property type="project" value="UniProtKB-SubCell"/>
</dbReference>
<gene>
    <name evidence="7" type="ORF">SY85_02060</name>
</gene>
<name>A0A172TR53_9BACT</name>
<dbReference type="PANTHER" id="PTHR40980:SF4">
    <property type="entry name" value="TONB-DEPENDENT RECEPTOR-LIKE BETA-BARREL DOMAIN-CONTAINING PROTEIN"/>
    <property type="match status" value="1"/>
</dbReference>
<dbReference type="PATRIC" id="fig|1492898.3.peg.449"/>
<evidence type="ECO:0000256" key="4">
    <source>
        <dbReference type="SAM" id="MobiDB-lite"/>
    </source>
</evidence>
<dbReference type="Gene3D" id="2.60.40.10">
    <property type="entry name" value="Immunoglobulins"/>
    <property type="match status" value="1"/>
</dbReference>
<evidence type="ECO:0000313" key="7">
    <source>
        <dbReference type="EMBL" id="ANE49462.1"/>
    </source>
</evidence>
<dbReference type="RefSeq" id="WP_066401559.1">
    <property type="nucleotide sequence ID" value="NZ_CP011390.1"/>
</dbReference>
<dbReference type="Pfam" id="PF13620">
    <property type="entry name" value="CarboxypepD_reg"/>
    <property type="match status" value="1"/>
</dbReference>
<keyword evidence="8" id="KW-1185">Reference proteome</keyword>
<dbReference type="InterPro" id="IPR037066">
    <property type="entry name" value="Plug_dom_sf"/>
</dbReference>
<sequence length="816" mass="91554">MRVSFTIVLMLILLTSTAFAQSLGKISGEVNETGNKALNGVSVSLLKAKDSALVKVAVSDKSGHFEFDNIKEGQYLVTYTSVGFEKKATPVFELTSGGNVQMPAVILQEASKGLSGVTVQARRPLVENKIDKMVVNVDASPTNAGSNALEVLEKSPGVSVDRDGNISIKGKQGIIVLIDGKQTYLSGQDLANLLRNMPANQLDQIEIMTQPSAKFDASGNSGILNLKTKKSLAKGFNGTINLSYVQGRYPKSPNSIGFNYRTGKINFFSNLSYSYWTGFNDQHLTRKIGESVFDQQADQKNSSHNYSARVGLDYSIDKKTTIGFLVNGIYNKRRWENIGKADIISKNVLDSFTTAQTINRDTWQNFGANVNFRRVLNAEGRELTADLDRIQYDTRSRQTSDNYTYLPDGQLSNHSGNPFLLRGNLPSKITIYSGKVDYVHPLSKESKLEAGVKSSNVSTDNDAQYSNYSVPESEWVVDNTRSNRFKYEENINAAYINFNRQIKKWGIQTGLRVENTNSTGHQLGNALQKDSSFKKSYTQLFPTAYLSYALNDNNQFGLSYGRRIERPNYQDMNPFQYFLDQYTFRRGNPNLTPQFTHNIELSHNYRKALNTTVSYTATTDILNDILKQNDETKVTFQTKENVAKRQTLGVAVSYNAPITKWWTSSVYVNVNNSHYEGIVNNQPLDVQLTSFMGNASQQFRFAKTWSAEVNGFYRTSAQETGMFLIRPMGVVSFGFGKQILKNQGSLKLNIYDPFYIQQAKVIIKHENIDAVVLNKWDNRRVAINFSYRFSKGQNVQQRKRASSAQEEQNRVGGNGQ</sequence>
<dbReference type="SUPFAM" id="SSF56935">
    <property type="entry name" value="Porins"/>
    <property type="match status" value="1"/>
</dbReference>
<dbReference type="EMBL" id="CP011390">
    <property type="protein sequence ID" value="ANE49462.1"/>
    <property type="molecule type" value="Genomic_DNA"/>
</dbReference>
<feature type="chain" id="PRO_5008001009" description="Outer membrane protein beta-barrel domain-containing protein" evidence="5">
    <location>
        <begin position="21"/>
        <end position="816"/>
    </location>
</feature>
<feature type="signal peptide" evidence="5">
    <location>
        <begin position="1"/>
        <end position="20"/>
    </location>
</feature>
<evidence type="ECO:0000256" key="2">
    <source>
        <dbReference type="ARBA" id="ARBA00023136"/>
    </source>
</evidence>
<feature type="domain" description="Outer membrane protein beta-barrel" evidence="6">
    <location>
        <begin position="376"/>
        <end position="787"/>
    </location>
</feature>
<dbReference type="Pfam" id="PF14905">
    <property type="entry name" value="OMP_b-brl_3"/>
    <property type="match status" value="1"/>
</dbReference>
<dbReference type="InterPro" id="IPR041700">
    <property type="entry name" value="OMP_b-brl_3"/>
</dbReference>
<proteinExistence type="predicted"/>
<evidence type="ECO:0000256" key="3">
    <source>
        <dbReference type="ARBA" id="ARBA00023237"/>
    </source>
</evidence>
<accession>A0A172TR53</accession>